<feature type="disulfide bond" evidence="8">
    <location>
        <begin position="672"/>
        <end position="684"/>
    </location>
</feature>
<evidence type="ECO:0000256" key="1">
    <source>
        <dbReference type="ARBA" id="ARBA00004167"/>
    </source>
</evidence>
<feature type="transmembrane region" description="Helical" evidence="9">
    <location>
        <begin position="1479"/>
        <end position="1502"/>
    </location>
</feature>
<evidence type="ECO:0000256" key="2">
    <source>
        <dbReference type="ARBA" id="ARBA00022692"/>
    </source>
</evidence>
<evidence type="ECO:0000313" key="13">
    <source>
        <dbReference type="EMBL" id="CAF1656986.1"/>
    </source>
</evidence>
<comment type="caution">
    <text evidence="13">The sequence shown here is derived from an EMBL/GenBank/DDBJ whole genome shotgun (WGS) entry which is preliminary data.</text>
</comment>
<dbReference type="GO" id="GO:0016192">
    <property type="term" value="P:vesicle-mediated transport"/>
    <property type="evidence" value="ECO:0007669"/>
    <property type="project" value="UniProtKB-ARBA"/>
</dbReference>
<dbReference type="InterPro" id="IPR036055">
    <property type="entry name" value="LDL_receptor-like_sf"/>
</dbReference>
<dbReference type="PROSITE" id="PS50262">
    <property type="entry name" value="G_PROTEIN_RECEP_F1_2"/>
    <property type="match status" value="1"/>
</dbReference>
<evidence type="ECO:0000259" key="12">
    <source>
        <dbReference type="PROSITE" id="PS50262"/>
    </source>
</evidence>
<dbReference type="SMART" id="SM00181">
    <property type="entry name" value="EGF"/>
    <property type="match status" value="4"/>
</dbReference>
<feature type="disulfide bond" evidence="7">
    <location>
        <begin position="1147"/>
        <end position="1157"/>
    </location>
</feature>
<feature type="transmembrane region" description="Helical" evidence="9">
    <location>
        <begin position="1443"/>
        <end position="1467"/>
    </location>
</feature>
<evidence type="ECO:0000256" key="4">
    <source>
        <dbReference type="ARBA" id="ARBA00022989"/>
    </source>
</evidence>
<dbReference type="SUPFAM" id="SSF81321">
    <property type="entry name" value="Family A G protein-coupled receptor-like"/>
    <property type="match status" value="1"/>
</dbReference>
<feature type="disulfide bond" evidence="8">
    <location>
        <begin position="679"/>
        <end position="697"/>
    </location>
</feature>
<dbReference type="InterPro" id="IPR050685">
    <property type="entry name" value="LDLR"/>
</dbReference>
<dbReference type="OrthoDB" id="9990982at2759"/>
<dbReference type="PRINTS" id="PR00261">
    <property type="entry name" value="LDLRECEPTOR"/>
</dbReference>
<feature type="domain" description="G-protein coupled receptors family 1 profile" evidence="12">
    <location>
        <begin position="1459"/>
        <end position="1709"/>
    </location>
</feature>
<reference evidence="13" key="1">
    <citation type="submission" date="2021-02" db="EMBL/GenBank/DDBJ databases">
        <authorList>
            <person name="Nowell W R."/>
        </authorList>
    </citation>
    <scope>NUCLEOTIDE SEQUENCE</scope>
</reference>
<keyword evidence="4 9" id="KW-1133">Transmembrane helix</keyword>
<dbReference type="PANTHER" id="PTHR24270">
    <property type="entry name" value="LOW-DENSITY LIPOPROTEIN RECEPTOR-RELATED"/>
    <property type="match status" value="1"/>
</dbReference>
<feature type="signal peptide" evidence="10">
    <location>
        <begin position="1"/>
        <end position="18"/>
    </location>
</feature>
<feature type="domain" description="EGF-like" evidence="11">
    <location>
        <begin position="1187"/>
        <end position="1228"/>
    </location>
</feature>
<dbReference type="PROSITE" id="PS00022">
    <property type="entry name" value="EGF_1"/>
    <property type="match status" value="5"/>
</dbReference>
<dbReference type="CDD" id="cd00637">
    <property type="entry name" value="7tm_classA_rhodopsin-like"/>
    <property type="match status" value="1"/>
</dbReference>
<evidence type="ECO:0000256" key="10">
    <source>
        <dbReference type="SAM" id="SignalP"/>
    </source>
</evidence>
<feature type="chain" id="PRO_5032531007" evidence="10">
    <location>
        <begin position="19"/>
        <end position="1752"/>
    </location>
</feature>
<sequence length="1752" mass="203561">MLTPLLVTFTLIFTITDGRVLLYNTDKKEATEKFDCVYYVPNDGEEISYCRRPGGNQSYNRHKNECDNHGEKRLFRHLLNEEIHPNIVLKWSSSVEMADLYASVFYNYSLIDDDDDRFVCNCIKSGTFGKYCEYQLTHEAKLFSEAVTAQFEQKRTGDSWDTQRYGKIICYETLPCPSSPLCLDWRDICDGAQECLNGTDEENCDKLEFNECENDEYRCTNGMCIPEEFWLDGKYCRLYLKIFIPVIAFIGDHDCMDWSDEYYSEHEQTCPFYPRAMECDEHLCVNYMYSCGDGECVYWETRMAFQRVVEARDDCFNKRNLNHMCEVSPHRSAWTLESGLCCPDKDYDDPRYPAWNQIIASNISEYDKCQYLFRCVLSKNFEHNCPCNERNCTEMMIHECQDSERLIVYPPQGLINSNVIVKYNYTSFTGNLNFQYVYLSGSLKCRGYLIWTKALGVVDEVDELILDRRFNHVLCETKSSGLVYRYFESPHKNHQFCWNYSLTFNRRPYAVNLNMCTRKGECISQYRIRDGHPDCWDGQDERMVLDKSYCTANVGRHRFQCYDNNERKCLTLNRLDTGIPNCLNNYDESLYGTGSGIKWNLPCSTNLKTDCHLVKTYIQHSSARNFSSNTPLVNREQQTTINRISFQQYCDSFWDLEKHVDEMSSSCKYWICKKDEYQCGTGQCIALAWVCDGEWDCSDASDEEAISLNKNRLIHNSLLRNFSFHVEKCRIRYSNAPFSKYCNVSFEFGCYLYGVLNPLNITLNRPCINLTQIGDGVEDCHNAYDEKNTFSSNAGLGGMWGFNFRCGTHHIGNSYSCYKGINCTQILCSHYRDKDGSCSNPNDFICLTDNHCKRGARCDKKVDCLNGEDEYWCPSGSLENKILYRNSKKRFSLERRVLIPNISFPIEGTLKTNKHQSSKTIANLRNDQSFKVHSYQCNRGIAVVEINETRCLCPPAYYGDWCQFFSDRISIIAHINQTTEFKTISNMTFKIKVNLLFNNRIIDHHEFHVVPISERIQIIKHKFYLLYSRSTEMLEHKYWRYFNQTDVNHNHPYSVHFDVFALNKNNTVREIGSWHYLIYFDYLPAFRLAVVLKFPSWLGNTTLDPCSNKYCNENSTCLPVFNHHNSHYCSCKSGYYGINCSMYTPLCETYCSANSFCRPDDSDLQAKKKEFYCICPLDHFGPRCNLKYDNCDLNPCLNNGTCFSKYDPNGENSYMCHCSERFHGQQCRDEKMSIYINLNMTKMLIARATVVQLYSYFPTCFLLIAYQKSYIGLPSSISFYHRSDYAPPLGVLKIYEGLSHPQYFLIYFWRNQPKINITSSPQHCPHASLLLSEGINPSVPAVFSYHHICHNNTQRVCFRDENYFCICQQDHYRAECFMLDIEHDFCYKCLSGGKCLQGDLEDPNDFICLCPSCHQGHQCEFSMQAFGFTLDSLLVNYSKEVKIIYVSIVCLLFIIELLNNFCSFVTFKRPTPRKFGVGNYLLIVSCLNQISLVCLLFKFIQITFGIVDIGSCKVISYLFSVMTRSTNWLTSWISVDRLSMILYPSSSALKNPRLALGISFFTLIVLLGMHVHEIIYYTIIQNRATGSSICVTNFDTSSISTYNRISTLIHYLFPFFIQIICITFLIILAGRSRMKVVGRKISFSDMLKRQFKSQKELYVTPTIIVLSAFPQAILTFSFACSQLSNLQNHTLLGSYLLSYAPQILGFFLYVLPSTSYKEEFYKTFIGKKYSKWMLSKKKSKTTIMKPKIKTSK</sequence>
<dbReference type="CDD" id="cd00054">
    <property type="entry name" value="EGF_CA"/>
    <property type="match status" value="1"/>
</dbReference>
<dbReference type="Gene3D" id="2.10.25.10">
    <property type="entry name" value="Laminin"/>
    <property type="match status" value="2"/>
</dbReference>
<dbReference type="Pfam" id="PF00008">
    <property type="entry name" value="EGF"/>
    <property type="match status" value="1"/>
</dbReference>
<dbReference type="SMART" id="SM00192">
    <property type="entry name" value="LDLa"/>
    <property type="match status" value="6"/>
</dbReference>
<accession>A0A816F760</accession>
<feature type="domain" description="EGF-like" evidence="11">
    <location>
        <begin position="1143"/>
        <end position="1185"/>
    </location>
</feature>
<dbReference type="PROSITE" id="PS50068">
    <property type="entry name" value="LDLRA_2"/>
    <property type="match status" value="4"/>
</dbReference>
<feature type="transmembrane region" description="Helical" evidence="9">
    <location>
        <begin position="1657"/>
        <end position="1679"/>
    </location>
</feature>
<evidence type="ECO:0000256" key="6">
    <source>
        <dbReference type="ARBA" id="ARBA00023157"/>
    </source>
</evidence>
<evidence type="ECO:0000259" key="11">
    <source>
        <dbReference type="PROSITE" id="PS50026"/>
    </source>
</evidence>
<comment type="subcellular location">
    <subcellularLocation>
        <location evidence="1">Membrane</location>
        <topology evidence="1">Single-pass membrane protein</topology>
    </subcellularLocation>
</comment>
<evidence type="ECO:0000256" key="9">
    <source>
        <dbReference type="SAM" id="Phobius"/>
    </source>
</evidence>
<keyword evidence="6 7" id="KW-1015">Disulfide bond</keyword>
<feature type="transmembrane region" description="Helical" evidence="9">
    <location>
        <begin position="1691"/>
        <end position="1711"/>
    </location>
</feature>
<feature type="disulfide bond" evidence="7">
    <location>
        <begin position="1175"/>
        <end position="1184"/>
    </location>
</feature>
<feature type="disulfide bond" evidence="7">
    <location>
        <begin position="1218"/>
        <end position="1227"/>
    </location>
</feature>
<evidence type="ECO:0000256" key="3">
    <source>
        <dbReference type="ARBA" id="ARBA00022737"/>
    </source>
</evidence>
<feature type="disulfide bond" evidence="8">
    <location>
        <begin position="846"/>
        <end position="864"/>
    </location>
</feature>
<feature type="disulfide bond" evidence="8">
    <location>
        <begin position="858"/>
        <end position="873"/>
    </location>
</feature>
<keyword evidence="2 9" id="KW-0812">Transmembrane</keyword>
<feature type="transmembrane region" description="Helical" evidence="9">
    <location>
        <begin position="1608"/>
        <end position="1630"/>
    </location>
</feature>
<evidence type="ECO:0000256" key="5">
    <source>
        <dbReference type="ARBA" id="ARBA00023136"/>
    </source>
</evidence>
<dbReference type="SUPFAM" id="SSF57424">
    <property type="entry name" value="LDL receptor-like module"/>
    <property type="match status" value="2"/>
</dbReference>
<feature type="domain" description="EGF-like" evidence="11">
    <location>
        <begin position="1102"/>
        <end position="1141"/>
    </location>
</feature>
<dbReference type="InterPro" id="IPR000742">
    <property type="entry name" value="EGF"/>
</dbReference>
<dbReference type="CDD" id="cd00112">
    <property type="entry name" value="LDLa"/>
    <property type="match status" value="2"/>
</dbReference>
<proteinExistence type="predicted"/>
<dbReference type="Gene3D" id="1.20.1070.10">
    <property type="entry name" value="Rhodopsin 7-helix transmembrane proteins"/>
    <property type="match status" value="1"/>
</dbReference>
<feature type="disulfide bond" evidence="7">
    <location>
        <begin position="1131"/>
        <end position="1140"/>
    </location>
</feature>
<dbReference type="PANTHER" id="PTHR24270:SF60">
    <property type="entry name" value="CUB AND LDLA DOMAIN, ISOFORM A-RELATED"/>
    <property type="match status" value="1"/>
</dbReference>
<dbReference type="Pfam" id="PF00057">
    <property type="entry name" value="Ldl_recept_a"/>
    <property type="match status" value="1"/>
</dbReference>
<organism evidence="13 14">
    <name type="scientific">Rotaria magnacalcarata</name>
    <dbReference type="NCBI Taxonomy" id="392030"/>
    <lineage>
        <taxon>Eukaryota</taxon>
        <taxon>Metazoa</taxon>
        <taxon>Spiralia</taxon>
        <taxon>Gnathifera</taxon>
        <taxon>Rotifera</taxon>
        <taxon>Eurotatoria</taxon>
        <taxon>Bdelloidea</taxon>
        <taxon>Philodinida</taxon>
        <taxon>Philodinidae</taxon>
        <taxon>Rotaria</taxon>
    </lineage>
</organism>
<feature type="disulfide bond" evidence="8">
    <location>
        <begin position="189"/>
        <end position="204"/>
    </location>
</feature>
<feature type="disulfide bond" evidence="8">
    <location>
        <begin position="170"/>
        <end position="182"/>
    </location>
</feature>
<dbReference type="PROSITE" id="PS50026">
    <property type="entry name" value="EGF_3"/>
    <property type="match status" value="3"/>
</dbReference>
<dbReference type="PROSITE" id="PS01186">
    <property type="entry name" value="EGF_2"/>
    <property type="match status" value="1"/>
</dbReference>
<feature type="transmembrane region" description="Helical" evidence="9">
    <location>
        <begin position="1554"/>
        <end position="1579"/>
    </location>
</feature>
<keyword evidence="5 9" id="KW-0472">Membrane</keyword>
<keyword evidence="3" id="KW-0677">Repeat</keyword>
<dbReference type="GO" id="GO:0005886">
    <property type="term" value="C:plasma membrane"/>
    <property type="evidence" value="ECO:0007669"/>
    <property type="project" value="TreeGrafter"/>
</dbReference>
<evidence type="ECO:0000256" key="7">
    <source>
        <dbReference type="PROSITE-ProRule" id="PRU00076"/>
    </source>
</evidence>
<protein>
    <submittedName>
        <fullName evidence="13">Uncharacterized protein</fullName>
    </submittedName>
</protein>
<dbReference type="SUPFAM" id="SSF57196">
    <property type="entry name" value="EGF/Laminin"/>
    <property type="match status" value="1"/>
</dbReference>
<dbReference type="EMBL" id="CAJNOW010017376">
    <property type="protein sequence ID" value="CAF1656986.1"/>
    <property type="molecule type" value="Genomic_DNA"/>
</dbReference>
<keyword evidence="10" id="KW-0732">Signal</keyword>
<dbReference type="InterPro" id="IPR017452">
    <property type="entry name" value="GPCR_Rhodpsn_7TM"/>
</dbReference>
<keyword evidence="7" id="KW-0245">EGF-like domain</keyword>
<comment type="caution">
    <text evidence="7">Lacks conserved residue(s) required for the propagation of feature annotation.</text>
</comment>
<evidence type="ECO:0000313" key="14">
    <source>
        <dbReference type="Proteomes" id="UP000663834"/>
    </source>
</evidence>
<feature type="disulfide bond" evidence="8">
    <location>
        <begin position="212"/>
        <end position="224"/>
    </location>
</feature>
<name>A0A816F760_9BILA</name>
<dbReference type="Proteomes" id="UP000663834">
    <property type="component" value="Unassembled WGS sequence"/>
</dbReference>
<dbReference type="Gene3D" id="4.10.400.10">
    <property type="entry name" value="Low-density Lipoprotein Receptor"/>
    <property type="match status" value="2"/>
</dbReference>
<evidence type="ECO:0000256" key="8">
    <source>
        <dbReference type="PROSITE-ProRule" id="PRU00124"/>
    </source>
</evidence>
<gene>
    <name evidence="13" type="ORF">KQP761_LOCUS31177</name>
</gene>
<dbReference type="InterPro" id="IPR002172">
    <property type="entry name" value="LDrepeatLR_classA_rpt"/>
</dbReference>